<dbReference type="AlphaFoldDB" id="F9YBQ3"/>
<keyword evidence="2" id="KW-0614">Plasmid</keyword>
<geneLocation type="plasmid" evidence="3">
    <name>pKVU_200</name>
</geneLocation>
<dbReference type="HOGENOM" id="CLU_030169_2_0_5"/>
<dbReference type="PANTHER" id="PTHR43283">
    <property type="entry name" value="BETA-LACTAMASE-RELATED"/>
    <property type="match status" value="1"/>
</dbReference>
<gene>
    <name evidence="2" type="ordered locus">KVU_PB0127</name>
</gene>
<proteinExistence type="predicted"/>
<dbReference type="PANTHER" id="PTHR43283:SF7">
    <property type="entry name" value="BETA-LACTAMASE-RELATED DOMAIN-CONTAINING PROTEIN"/>
    <property type="match status" value="1"/>
</dbReference>
<dbReference type="OrthoDB" id="9814204at2"/>
<organism evidence="2 3">
    <name type="scientific">Ketogulonicigenium vulgare (strain WSH-001)</name>
    <dbReference type="NCBI Taxonomy" id="759362"/>
    <lineage>
        <taxon>Bacteria</taxon>
        <taxon>Pseudomonadati</taxon>
        <taxon>Pseudomonadota</taxon>
        <taxon>Alphaproteobacteria</taxon>
        <taxon>Rhodobacterales</taxon>
        <taxon>Roseobacteraceae</taxon>
        <taxon>Ketogulonicigenium</taxon>
    </lineage>
</organism>
<dbReference type="SUPFAM" id="SSF56601">
    <property type="entry name" value="beta-lactamase/transpeptidase-like"/>
    <property type="match status" value="1"/>
</dbReference>
<dbReference type="InterPro" id="IPR050789">
    <property type="entry name" value="Diverse_Enzym_Activities"/>
</dbReference>
<evidence type="ECO:0000313" key="2">
    <source>
        <dbReference type="EMBL" id="AEM42805.1"/>
    </source>
</evidence>
<dbReference type="RefSeq" id="WP_013385769.1">
    <property type="nucleotide sequence ID" value="NC_017385.1"/>
</dbReference>
<reference evidence="2 3" key="1">
    <citation type="journal article" date="2011" name="J. Bacteriol.">
        <title>Complete genome sequence of the industrial strain Ketogulonicigenium vulgare WSH-001.</title>
        <authorList>
            <person name="Liu L."/>
            <person name="Li Y."/>
            <person name="Zhang J."/>
            <person name="Zhou Z."/>
            <person name="Liu J."/>
            <person name="Li X."/>
            <person name="Zhou J."/>
            <person name="Du G."/>
            <person name="Wang L."/>
            <person name="Chen J."/>
        </authorList>
    </citation>
    <scope>NUCLEOTIDE SEQUENCE [LARGE SCALE GENOMIC DNA]</scope>
    <source>
        <strain evidence="2 3">WSH-001</strain>
        <plasmid evidence="3">pKVU_200</plasmid>
    </source>
</reference>
<evidence type="ECO:0000313" key="3">
    <source>
        <dbReference type="Proteomes" id="UP000000692"/>
    </source>
</evidence>
<evidence type="ECO:0000259" key="1">
    <source>
        <dbReference type="Pfam" id="PF00144"/>
    </source>
</evidence>
<dbReference type="EMBL" id="CP002020">
    <property type="protein sequence ID" value="AEM42805.1"/>
    <property type="molecule type" value="Genomic_DNA"/>
</dbReference>
<feature type="domain" description="Beta-lactamase-related" evidence="1">
    <location>
        <begin position="36"/>
        <end position="297"/>
    </location>
</feature>
<dbReference type="Pfam" id="PF00144">
    <property type="entry name" value="Beta-lactamase"/>
    <property type="match status" value="1"/>
</dbReference>
<sequence>MTPCTNPNGQWQSDDSAFSPAAKAAITAVADSQNTDAALVIIGGKIVYAYGDTTRKYLCHSIRKSFLAALMGQDVADGTIDLNATMKDLNIDDNDGLSDVELQAQVYDLLTARSGVYHAAGYETKWMQRIKEKRHSHAPGTFWCYNNWDFNALGTVFVQQTGLSVADAFQQRIAGPVGMEDFSLAGDTPDAWRESFQQSRHDAYPFRMSSRDLARFGQLYLQGGRWSDQQILPEGWAEECVMLYSHAGARGGYGYMFWLERDGVFAPGVKTPKGSYSANGAGGHYCMVVPEHDMVIIHRVDTETPGTELSKFGFGKFLKAVFAATAA</sequence>
<dbReference type="InterPro" id="IPR012338">
    <property type="entry name" value="Beta-lactam/transpept-like"/>
</dbReference>
<dbReference type="Gene3D" id="3.40.710.10">
    <property type="entry name" value="DD-peptidase/beta-lactamase superfamily"/>
    <property type="match status" value="1"/>
</dbReference>
<dbReference type="InterPro" id="IPR001466">
    <property type="entry name" value="Beta-lactam-related"/>
</dbReference>
<dbReference type="Proteomes" id="UP000000692">
    <property type="component" value="Plasmid 2"/>
</dbReference>
<accession>F9YBQ3</accession>
<keyword evidence="3" id="KW-1185">Reference proteome</keyword>
<dbReference type="PATRIC" id="fig|759362.5.peg.3077"/>
<protein>
    <submittedName>
        <fullName evidence="2">Beta-lactamase</fullName>
    </submittedName>
</protein>
<name>F9YBQ3_KETVW</name>
<dbReference type="KEGG" id="kvl:KVU_PB0127"/>